<sequence length="93" mass="11200">MKNEIDQRLVLDAYEKIHRHGEAKQGRHELDGIQAYTDHDGYTVFLEGHNVKMTLEFHNKYRLDYDSEREFDTFIRKLKQISKDYETPGLERK</sequence>
<dbReference type="InterPro" id="IPR021432">
    <property type="entry name" value="DUF3081"/>
</dbReference>
<comment type="caution">
    <text evidence="1">The sequence shown here is derived from an EMBL/GenBank/DDBJ whole genome shotgun (WGS) entry which is preliminary data.</text>
</comment>
<name>K2JZN0_9GAMM</name>
<protein>
    <recommendedName>
        <fullName evidence="3">DUF3081 domain-containing protein</fullName>
    </recommendedName>
</protein>
<evidence type="ECO:0000313" key="1">
    <source>
        <dbReference type="EMBL" id="EKE80913.1"/>
    </source>
</evidence>
<dbReference type="RefSeq" id="WP_008489550.1">
    <property type="nucleotide sequence ID" value="NZ_AMRG01000014.1"/>
</dbReference>
<dbReference type="EMBL" id="AMRG01000014">
    <property type="protein sequence ID" value="EKE80913.1"/>
    <property type="molecule type" value="Genomic_DNA"/>
</dbReference>
<dbReference type="Pfam" id="PF11280">
    <property type="entry name" value="DUF3081"/>
    <property type="match status" value="1"/>
</dbReference>
<gene>
    <name evidence="1" type="ORF">A10D4_11014</name>
</gene>
<dbReference type="PATRIC" id="fig|740709.3.peg.2224"/>
<keyword evidence="2" id="KW-1185">Reference proteome</keyword>
<dbReference type="eggNOG" id="ENOG5032ZQ5">
    <property type="taxonomic scope" value="Bacteria"/>
</dbReference>
<dbReference type="STRING" id="740709.A10D4_11014"/>
<accession>K2JZN0</accession>
<reference evidence="1 2" key="1">
    <citation type="journal article" date="2012" name="J. Bacteriol.">
        <title>Genome Sequence of Idiomarina xiamenensis Type Strain 10-D-4.</title>
        <authorList>
            <person name="Lai Q."/>
            <person name="Wang L."/>
            <person name="Wang W."/>
            <person name="Shao Z."/>
        </authorList>
    </citation>
    <scope>NUCLEOTIDE SEQUENCE [LARGE SCALE GENOMIC DNA]</scope>
    <source>
        <strain evidence="1 2">10-D-4</strain>
    </source>
</reference>
<dbReference type="OrthoDB" id="5818611at2"/>
<evidence type="ECO:0008006" key="3">
    <source>
        <dbReference type="Google" id="ProtNLM"/>
    </source>
</evidence>
<dbReference type="Proteomes" id="UP000014115">
    <property type="component" value="Unassembled WGS sequence"/>
</dbReference>
<dbReference type="AlphaFoldDB" id="K2JZN0"/>
<evidence type="ECO:0000313" key="2">
    <source>
        <dbReference type="Proteomes" id="UP000014115"/>
    </source>
</evidence>
<proteinExistence type="predicted"/>
<organism evidence="1 2">
    <name type="scientific">Idiomarina xiamenensis 10-D-4</name>
    <dbReference type="NCBI Taxonomy" id="740709"/>
    <lineage>
        <taxon>Bacteria</taxon>
        <taxon>Pseudomonadati</taxon>
        <taxon>Pseudomonadota</taxon>
        <taxon>Gammaproteobacteria</taxon>
        <taxon>Alteromonadales</taxon>
        <taxon>Idiomarinaceae</taxon>
        <taxon>Idiomarina</taxon>
    </lineage>
</organism>